<accession>A0A804K7R5</accession>
<evidence type="ECO:0000256" key="1">
    <source>
        <dbReference type="SAM" id="Phobius"/>
    </source>
</evidence>
<feature type="transmembrane region" description="Helical" evidence="1">
    <location>
        <begin position="23"/>
        <end position="42"/>
    </location>
</feature>
<proteinExistence type="predicted"/>
<keyword evidence="1" id="KW-0812">Transmembrane</keyword>
<dbReference type="EnsemblPlants" id="Ma08_t17520.1">
    <property type="protein sequence ID" value="Ma08_p17520.1"/>
    <property type="gene ID" value="Ma08_g17520"/>
</dbReference>
<sequence length="56" mass="6629">MPDSFTTKLQTIQCLPSNFQSGLIFFFPLIYIFQCKLINVHVRPFSILYFSMYCII</sequence>
<keyword evidence="1" id="KW-1133">Transmembrane helix</keyword>
<evidence type="ECO:0000313" key="2">
    <source>
        <dbReference type="EnsemblPlants" id="Ma08_p17520.1"/>
    </source>
</evidence>
<dbReference type="Proteomes" id="UP000012960">
    <property type="component" value="Unplaced"/>
</dbReference>
<evidence type="ECO:0000313" key="3">
    <source>
        <dbReference type="Proteomes" id="UP000012960"/>
    </source>
</evidence>
<reference evidence="2" key="1">
    <citation type="submission" date="2021-05" db="UniProtKB">
        <authorList>
            <consortium name="EnsemblPlants"/>
        </authorList>
    </citation>
    <scope>IDENTIFICATION</scope>
    <source>
        <strain evidence="2">subsp. malaccensis</strain>
    </source>
</reference>
<name>A0A804K7R5_MUSAM</name>
<dbReference type="Gramene" id="Ma08_t17520.1">
    <property type="protein sequence ID" value="Ma08_p17520.1"/>
    <property type="gene ID" value="Ma08_g17520"/>
</dbReference>
<dbReference type="InParanoid" id="A0A804K7R5"/>
<dbReference type="AlphaFoldDB" id="A0A804K7R5"/>
<protein>
    <submittedName>
        <fullName evidence="2">Uncharacterized protein</fullName>
    </submittedName>
</protein>
<keyword evidence="3" id="KW-1185">Reference proteome</keyword>
<organism evidence="2 3">
    <name type="scientific">Musa acuminata subsp. malaccensis</name>
    <name type="common">Wild banana</name>
    <name type="synonym">Musa malaccensis</name>
    <dbReference type="NCBI Taxonomy" id="214687"/>
    <lineage>
        <taxon>Eukaryota</taxon>
        <taxon>Viridiplantae</taxon>
        <taxon>Streptophyta</taxon>
        <taxon>Embryophyta</taxon>
        <taxon>Tracheophyta</taxon>
        <taxon>Spermatophyta</taxon>
        <taxon>Magnoliopsida</taxon>
        <taxon>Liliopsida</taxon>
        <taxon>Zingiberales</taxon>
        <taxon>Musaceae</taxon>
        <taxon>Musa</taxon>
    </lineage>
</organism>
<keyword evidence="1" id="KW-0472">Membrane</keyword>